<dbReference type="Gene3D" id="1.10.520.40">
    <property type="entry name" value="CRISPR-associated protein Cse2"/>
    <property type="match status" value="1"/>
</dbReference>
<dbReference type="AlphaFoldDB" id="A0A0R1T5N2"/>
<dbReference type="InterPro" id="IPR013382">
    <property type="entry name" value="CRISPR-assoc_prot_Cse2"/>
</dbReference>
<accession>A0A0R1T5N2</accession>
<dbReference type="STRING" id="1423740.FC36_GL001899"/>
<dbReference type="CDD" id="cd09731">
    <property type="entry name" value="Cse2_I-E"/>
    <property type="match status" value="1"/>
</dbReference>
<evidence type="ECO:0000313" key="2">
    <source>
        <dbReference type="Proteomes" id="UP000051048"/>
    </source>
</evidence>
<evidence type="ECO:0008006" key="3">
    <source>
        <dbReference type="Google" id="ProtNLM"/>
    </source>
</evidence>
<dbReference type="PATRIC" id="fig|1423740.3.peg.2059"/>
<dbReference type="OrthoDB" id="1753036at2"/>
<gene>
    <name evidence="1" type="ORF">FC36_GL001899</name>
</gene>
<dbReference type="Proteomes" id="UP000051048">
    <property type="component" value="Unassembled WGS sequence"/>
</dbReference>
<dbReference type="Pfam" id="PF09485">
    <property type="entry name" value="CRISPR_Cse2"/>
    <property type="match status" value="1"/>
</dbReference>
<reference evidence="1 2" key="1">
    <citation type="journal article" date="2015" name="Genome Announc.">
        <title>Expanding the biotechnology potential of lactobacilli through comparative genomics of 213 strains and associated genera.</title>
        <authorList>
            <person name="Sun Z."/>
            <person name="Harris H.M."/>
            <person name="McCann A."/>
            <person name="Guo C."/>
            <person name="Argimon S."/>
            <person name="Zhang W."/>
            <person name="Yang X."/>
            <person name="Jeffery I.B."/>
            <person name="Cooney J.C."/>
            <person name="Kagawa T.F."/>
            <person name="Liu W."/>
            <person name="Song Y."/>
            <person name="Salvetti E."/>
            <person name="Wrobel A."/>
            <person name="Rasinkangas P."/>
            <person name="Parkhill J."/>
            <person name="Rea M.C."/>
            <person name="O'Sullivan O."/>
            <person name="Ritari J."/>
            <person name="Douillard F.P."/>
            <person name="Paul Ross R."/>
            <person name="Yang R."/>
            <person name="Briner A.E."/>
            <person name="Felis G.E."/>
            <person name="de Vos W.M."/>
            <person name="Barrangou R."/>
            <person name="Klaenhammer T.R."/>
            <person name="Caufield P.W."/>
            <person name="Cui Y."/>
            <person name="Zhang H."/>
            <person name="O'Toole P.W."/>
        </authorList>
    </citation>
    <scope>NUCLEOTIDE SEQUENCE [LARGE SCALE GENOMIC DNA]</scope>
    <source>
        <strain evidence="1 2">DSM 15833</strain>
    </source>
</reference>
<dbReference type="RefSeq" id="WP_025021193.1">
    <property type="nucleotide sequence ID" value="NZ_AZFH01000198.1"/>
</dbReference>
<sequence length="187" mass="21519">MVKNVYSATQRIIMSLYNGNQVNRPVLAALRNSKTLDDKQAQKLWPYIFSELDKESLSVTGKVTWEEKAVYTALRLYALHQQGKEELVYEKEHYLFTELGVLRKDESLRVALDRRVQAILATNSVEAVINGLTQIVQITKNKDARIKIDYPTLAANLLYFQSSSSAANSVRLSWGRQYYRIHFESKN</sequence>
<evidence type="ECO:0000313" key="1">
    <source>
        <dbReference type="EMBL" id="KRL76656.1"/>
    </source>
</evidence>
<dbReference type="NCBIfam" id="TIGR02548">
    <property type="entry name" value="casB_cse2"/>
    <property type="match status" value="1"/>
</dbReference>
<comment type="caution">
    <text evidence="1">The sequence shown here is derived from an EMBL/GenBank/DDBJ whole genome shotgun (WGS) entry which is preliminary data.</text>
</comment>
<organism evidence="1 2">
    <name type="scientific">Ligilactobacillus equi DSM 15833 = JCM 10991</name>
    <dbReference type="NCBI Taxonomy" id="1423740"/>
    <lineage>
        <taxon>Bacteria</taxon>
        <taxon>Bacillati</taxon>
        <taxon>Bacillota</taxon>
        <taxon>Bacilli</taxon>
        <taxon>Lactobacillales</taxon>
        <taxon>Lactobacillaceae</taxon>
        <taxon>Ligilactobacillus</taxon>
    </lineage>
</organism>
<proteinExistence type="predicted"/>
<name>A0A0R1T5N2_9LACO</name>
<dbReference type="EMBL" id="AZFH01000198">
    <property type="protein sequence ID" value="KRL76656.1"/>
    <property type="molecule type" value="Genomic_DNA"/>
</dbReference>
<protein>
    <recommendedName>
        <fullName evidence="3">Type I-E CRISPR-associated protein Cse2/CasB</fullName>
    </recommendedName>
</protein>
<dbReference type="InterPro" id="IPR038287">
    <property type="entry name" value="Cse2_sf"/>
</dbReference>